<accession>A0A1G8BMK6</accession>
<dbReference type="AlphaFoldDB" id="A0A1G8BMK6"/>
<dbReference type="EMBL" id="FNCV01000006">
    <property type="protein sequence ID" value="SDH34449.1"/>
    <property type="molecule type" value="Genomic_DNA"/>
</dbReference>
<protein>
    <submittedName>
        <fullName evidence="1">Uncharacterized protein</fullName>
    </submittedName>
</protein>
<keyword evidence="2" id="KW-1185">Reference proteome</keyword>
<dbReference type="RefSeq" id="WP_092619361.1">
    <property type="nucleotide sequence ID" value="NZ_FNCV01000006.1"/>
</dbReference>
<name>A0A1G8BMK6_9PROT</name>
<evidence type="ECO:0000313" key="2">
    <source>
        <dbReference type="Proteomes" id="UP000217076"/>
    </source>
</evidence>
<proteinExistence type="predicted"/>
<sequence>MSELMLSQIQHMLNRVSDEVDRLGNNSQDNTEQVLGAMDDLAANVFAAQVVIRALMKQYPLELDAAMAELDAQTGQSGIEAPTTRLLVKYLVTGDKS</sequence>
<gene>
    <name evidence="1" type="ORF">SAMN05421742_10675</name>
</gene>
<evidence type="ECO:0000313" key="1">
    <source>
        <dbReference type="EMBL" id="SDH34449.1"/>
    </source>
</evidence>
<reference evidence="2" key="1">
    <citation type="submission" date="2016-10" db="EMBL/GenBank/DDBJ databases">
        <authorList>
            <person name="Varghese N."/>
            <person name="Submissions S."/>
        </authorList>
    </citation>
    <scope>NUCLEOTIDE SEQUENCE [LARGE SCALE GENOMIC DNA]</scope>
    <source>
        <strain evidence="2">930I</strain>
    </source>
</reference>
<dbReference type="STRING" id="83401.SAMN05421742_10675"/>
<organism evidence="1 2">
    <name type="scientific">Roseospirillum parvum</name>
    <dbReference type="NCBI Taxonomy" id="83401"/>
    <lineage>
        <taxon>Bacteria</taxon>
        <taxon>Pseudomonadati</taxon>
        <taxon>Pseudomonadota</taxon>
        <taxon>Alphaproteobacteria</taxon>
        <taxon>Rhodospirillales</taxon>
        <taxon>Rhodospirillaceae</taxon>
        <taxon>Roseospirillum</taxon>
    </lineage>
</organism>
<dbReference type="Proteomes" id="UP000217076">
    <property type="component" value="Unassembled WGS sequence"/>
</dbReference>